<evidence type="ECO:0000313" key="2">
    <source>
        <dbReference type="Proteomes" id="UP001331761"/>
    </source>
</evidence>
<proteinExistence type="predicted"/>
<dbReference type="GO" id="GO:0005525">
    <property type="term" value="F:GTP binding"/>
    <property type="evidence" value="ECO:0007669"/>
    <property type="project" value="InterPro"/>
</dbReference>
<dbReference type="SUPFAM" id="SSF52540">
    <property type="entry name" value="P-loop containing nucleoside triphosphate hydrolases"/>
    <property type="match status" value="1"/>
</dbReference>
<evidence type="ECO:0000313" key="1">
    <source>
        <dbReference type="EMBL" id="KAK5984034.1"/>
    </source>
</evidence>
<dbReference type="PANTHER" id="PTHR11702">
    <property type="entry name" value="DEVELOPMENTALLY REGULATED GTP-BINDING PROTEIN-RELATED"/>
    <property type="match status" value="1"/>
</dbReference>
<dbReference type="InterPro" id="IPR027417">
    <property type="entry name" value="P-loop_NTPase"/>
</dbReference>
<dbReference type="GO" id="GO:0003924">
    <property type="term" value="F:GTPase activity"/>
    <property type="evidence" value="ECO:0007669"/>
    <property type="project" value="InterPro"/>
</dbReference>
<dbReference type="InterPro" id="IPR036726">
    <property type="entry name" value="GTP1_OBG_dom_sf"/>
</dbReference>
<dbReference type="EMBL" id="WIXE01003335">
    <property type="protein sequence ID" value="KAK5984034.1"/>
    <property type="molecule type" value="Genomic_DNA"/>
</dbReference>
<accession>A0AAN8J379</accession>
<name>A0AAN8J379_TRICO</name>
<comment type="caution">
    <text evidence="1">The sequence shown here is derived from an EMBL/GenBank/DDBJ whole genome shotgun (WGS) entry which is preliminary data.</text>
</comment>
<reference evidence="1 2" key="1">
    <citation type="submission" date="2019-10" db="EMBL/GenBank/DDBJ databases">
        <title>Assembly and Annotation for the nematode Trichostrongylus colubriformis.</title>
        <authorList>
            <person name="Martin J."/>
        </authorList>
    </citation>
    <scope>NUCLEOTIDE SEQUENCE [LARGE SCALE GENOMIC DNA]</scope>
    <source>
        <strain evidence="1">G859</strain>
        <tissue evidence="1">Whole worm</tissue>
    </source>
</reference>
<sequence>MRYTLLLRATIKQVQKLISHDLGVVERDTYTVRVCAGSGGHGLSRYDGRGGNGGSVFVMGVPDMAFSDIKKRLGGKLKVKAVSGTSSQKVKLVGDNGEDATTSTSRSPIEVVALLNRELENYDKKLLRKPVVLLFNKIDIAPEGEPEKLVEKMRGMDWPQHVPKQLRPAEPLTFDYVLPVSAKLGDVEEVKKALIRVYKALRPSVVPESTFDDHDGRLL</sequence>
<dbReference type="SUPFAM" id="SSF82051">
    <property type="entry name" value="Obg GTP-binding protein N-terminal domain"/>
    <property type="match status" value="1"/>
</dbReference>
<keyword evidence="2" id="KW-1185">Reference proteome</keyword>
<dbReference type="GO" id="GO:0005739">
    <property type="term" value="C:mitochondrion"/>
    <property type="evidence" value="ECO:0007669"/>
    <property type="project" value="TreeGrafter"/>
</dbReference>
<dbReference type="InterPro" id="IPR045086">
    <property type="entry name" value="OBG_GTPase"/>
</dbReference>
<dbReference type="AlphaFoldDB" id="A0AAN8J379"/>
<dbReference type="PANTHER" id="PTHR11702:SF43">
    <property type="entry name" value="GTP-BINDING PROTEIN 10"/>
    <property type="match status" value="1"/>
</dbReference>
<dbReference type="Gene3D" id="3.40.50.300">
    <property type="entry name" value="P-loop containing nucleotide triphosphate hydrolases"/>
    <property type="match status" value="1"/>
</dbReference>
<dbReference type="Proteomes" id="UP001331761">
    <property type="component" value="Unassembled WGS sequence"/>
</dbReference>
<protein>
    <submittedName>
        <fullName evidence="1">G domain-containing protein</fullName>
    </submittedName>
</protein>
<organism evidence="1 2">
    <name type="scientific">Trichostrongylus colubriformis</name>
    <name type="common">Black scour worm</name>
    <dbReference type="NCBI Taxonomy" id="6319"/>
    <lineage>
        <taxon>Eukaryota</taxon>
        <taxon>Metazoa</taxon>
        <taxon>Ecdysozoa</taxon>
        <taxon>Nematoda</taxon>
        <taxon>Chromadorea</taxon>
        <taxon>Rhabditida</taxon>
        <taxon>Rhabditina</taxon>
        <taxon>Rhabditomorpha</taxon>
        <taxon>Strongyloidea</taxon>
        <taxon>Trichostrongylidae</taxon>
        <taxon>Trichostrongylus</taxon>
    </lineage>
</organism>
<gene>
    <name evidence="1" type="ORF">GCK32_006842</name>
</gene>